<dbReference type="AlphaFoldDB" id="A0A3Q2PFW7"/>
<dbReference type="Ensembl" id="ENSFHET00000031756.1">
    <property type="protein sequence ID" value="ENSFHEP00000011841.1"/>
    <property type="gene ID" value="ENSFHEG00000013280.1"/>
</dbReference>
<name>A0A3Q2PFW7_FUNHE</name>
<reference evidence="1" key="1">
    <citation type="submission" date="2025-08" db="UniProtKB">
        <authorList>
            <consortium name="Ensembl"/>
        </authorList>
    </citation>
    <scope>IDENTIFICATION</scope>
</reference>
<dbReference type="Proteomes" id="UP000265000">
    <property type="component" value="Unplaced"/>
</dbReference>
<organism evidence="1 2">
    <name type="scientific">Fundulus heteroclitus</name>
    <name type="common">Killifish</name>
    <name type="synonym">Mummichog</name>
    <dbReference type="NCBI Taxonomy" id="8078"/>
    <lineage>
        <taxon>Eukaryota</taxon>
        <taxon>Metazoa</taxon>
        <taxon>Chordata</taxon>
        <taxon>Craniata</taxon>
        <taxon>Vertebrata</taxon>
        <taxon>Euteleostomi</taxon>
        <taxon>Actinopterygii</taxon>
        <taxon>Neopterygii</taxon>
        <taxon>Teleostei</taxon>
        <taxon>Neoteleostei</taxon>
        <taxon>Acanthomorphata</taxon>
        <taxon>Ovalentaria</taxon>
        <taxon>Atherinomorphae</taxon>
        <taxon>Cyprinodontiformes</taxon>
        <taxon>Fundulidae</taxon>
        <taxon>Fundulus</taxon>
    </lineage>
</organism>
<keyword evidence="2" id="KW-1185">Reference proteome</keyword>
<evidence type="ECO:0000313" key="1">
    <source>
        <dbReference type="Ensembl" id="ENSFHEP00000011841.1"/>
    </source>
</evidence>
<accession>A0A3Q2PFW7</accession>
<reference evidence="1" key="2">
    <citation type="submission" date="2025-09" db="UniProtKB">
        <authorList>
            <consortium name="Ensembl"/>
        </authorList>
    </citation>
    <scope>IDENTIFICATION</scope>
</reference>
<sequence>FASSEESAGGNQQRQMAYPLALLHISSSLQLKAAALRRPTFHAVRSSRLSASAEEQAYFLILPQTPDYWIT</sequence>
<proteinExistence type="predicted"/>
<protein>
    <submittedName>
        <fullName evidence="1">Uncharacterized protein</fullName>
    </submittedName>
</protein>
<evidence type="ECO:0000313" key="2">
    <source>
        <dbReference type="Proteomes" id="UP000265000"/>
    </source>
</evidence>